<dbReference type="STRING" id="401053.AciPR4_1199"/>
<gene>
    <name evidence="2" type="ordered locus">AciPR4_1199</name>
</gene>
<dbReference type="InterPro" id="IPR015943">
    <property type="entry name" value="WD40/YVTN_repeat-like_dom_sf"/>
</dbReference>
<dbReference type="Gene3D" id="2.130.10.10">
    <property type="entry name" value="YVTN repeat-like/Quinoprotein amine dehydrogenase"/>
    <property type="match status" value="1"/>
</dbReference>
<reference evidence="2 3" key="1">
    <citation type="journal article" date="2012" name="Stand. Genomic Sci.">
        <title>Complete genome sequence of Terriglobus saanensis type strain SP1PR4(T), an Acidobacteria from tundra soil.</title>
        <authorList>
            <person name="Rawat S.R."/>
            <person name="Mannisto M.K."/>
            <person name="Starovoytov V."/>
            <person name="Goodwin L."/>
            <person name="Nolan M."/>
            <person name="Hauser L."/>
            <person name="Land M."/>
            <person name="Davenport K.W."/>
            <person name="Woyke T."/>
            <person name="Haggblom M.M."/>
        </authorList>
    </citation>
    <scope>NUCLEOTIDE SEQUENCE</scope>
    <source>
        <strain evidence="3">ATCC BAA-1853 / DSM 23119 / SP1PR4</strain>
    </source>
</reference>
<dbReference type="EMBL" id="CP002467">
    <property type="protein sequence ID" value="ADV82025.1"/>
    <property type="molecule type" value="Genomic_DNA"/>
</dbReference>
<dbReference type="Proteomes" id="UP000006844">
    <property type="component" value="Chromosome"/>
</dbReference>
<keyword evidence="3" id="KW-1185">Reference proteome</keyword>
<feature type="signal peptide" evidence="1">
    <location>
        <begin position="1"/>
        <end position="25"/>
    </location>
</feature>
<evidence type="ECO:0000256" key="1">
    <source>
        <dbReference type="SAM" id="SignalP"/>
    </source>
</evidence>
<sequence>MRNSLVLFAALALPVAVFASGAAFAQGGGIGNWTTAGADPSHSGWQKNEKKISKETAGTQFKFLWKLKLGATAKETQSFTEPLLALRLINAQGFKDLVLWGSTDTVYAVDSELGTIVWKKTYDVPASNGTGACGAHNLSIVMEPPVVINFGAHRAPGASPAPTPPASAPPLPLSQRRLGVTAGGGGFGLKGLYVLTGDGILHEQVLSTGIDFAPPVKFLPMAHANPDGLSVIGKKMFTITGRGCSGTKNGLWAIDLASPDYTTTNYMTDKVVPLGLSGPTLDDGVAYLVTGSGAAGNVHADSVIAVTVKDMKEKDWYMPAGEGKVRNISPVAFTFKQKKLVAAPGRDGSFVLLDSESLGGADHHTPLSESAKIAKTKSDSFDSLASWQDASGTAWVLASVSGSLLPEAKFAATNGPAPHGSVVAFKVEEKGDKMMLTPAWVSRDLIHPAPPVITNGVVVALSQGNSTMHATLYVLDAMTGKELYSSKDAISTYAHLTGVAVGDGHAFFTTHDSTLYSFGIGLEH</sequence>
<evidence type="ECO:0000313" key="3">
    <source>
        <dbReference type="Proteomes" id="UP000006844"/>
    </source>
</evidence>
<name>E8UYD7_TERSS</name>
<proteinExistence type="predicted"/>
<organism evidence="2 3">
    <name type="scientific">Terriglobus saanensis (strain ATCC BAA-1853 / DSM 23119 / SP1PR4)</name>
    <dbReference type="NCBI Taxonomy" id="401053"/>
    <lineage>
        <taxon>Bacteria</taxon>
        <taxon>Pseudomonadati</taxon>
        <taxon>Acidobacteriota</taxon>
        <taxon>Terriglobia</taxon>
        <taxon>Terriglobales</taxon>
        <taxon>Acidobacteriaceae</taxon>
        <taxon>Terriglobus</taxon>
    </lineage>
</organism>
<dbReference type="eggNOG" id="COG1520">
    <property type="taxonomic scope" value="Bacteria"/>
</dbReference>
<dbReference type="AlphaFoldDB" id="E8UYD7"/>
<protein>
    <submittedName>
        <fullName evidence="2">Pyrrolo-quinoline quinone</fullName>
    </submittedName>
</protein>
<dbReference type="RefSeq" id="WP_013567758.1">
    <property type="nucleotide sequence ID" value="NC_014963.1"/>
</dbReference>
<keyword evidence="1" id="KW-0732">Signal</keyword>
<dbReference type="OrthoDB" id="104546at2"/>
<accession>E8UYD7</accession>
<dbReference type="SUPFAM" id="SSF50998">
    <property type="entry name" value="Quinoprotein alcohol dehydrogenase-like"/>
    <property type="match status" value="2"/>
</dbReference>
<evidence type="ECO:0000313" key="2">
    <source>
        <dbReference type="EMBL" id="ADV82025.1"/>
    </source>
</evidence>
<dbReference type="InterPro" id="IPR011047">
    <property type="entry name" value="Quinoprotein_ADH-like_sf"/>
</dbReference>
<dbReference type="KEGG" id="tsa:AciPR4_1199"/>
<feature type="chain" id="PRO_5003232824" evidence="1">
    <location>
        <begin position="26"/>
        <end position="524"/>
    </location>
</feature>
<dbReference type="HOGENOM" id="CLU_519650_0_0_0"/>